<dbReference type="GO" id="GO:0045944">
    <property type="term" value="P:positive regulation of transcription by RNA polymerase II"/>
    <property type="evidence" value="ECO:0007669"/>
    <property type="project" value="TreeGrafter"/>
</dbReference>
<dbReference type="CDD" id="cd14723">
    <property type="entry name" value="ZIP_Ppr1"/>
    <property type="match status" value="1"/>
</dbReference>
<dbReference type="Proteomes" id="UP000754883">
    <property type="component" value="Unassembled WGS sequence"/>
</dbReference>
<keyword evidence="2" id="KW-0479">Metal-binding</keyword>
<evidence type="ECO:0000256" key="2">
    <source>
        <dbReference type="ARBA" id="ARBA00022723"/>
    </source>
</evidence>
<dbReference type="GO" id="GO:0043565">
    <property type="term" value="F:sequence-specific DNA binding"/>
    <property type="evidence" value="ECO:0007669"/>
    <property type="project" value="TreeGrafter"/>
</dbReference>
<feature type="domain" description="Xylanolytic transcriptional activator regulatory" evidence="10">
    <location>
        <begin position="280"/>
        <end position="355"/>
    </location>
</feature>
<keyword evidence="6" id="KW-0804">Transcription</keyword>
<dbReference type="InterPro" id="IPR007219">
    <property type="entry name" value="XnlR_reg_dom"/>
</dbReference>
<evidence type="ECO:0000256" key="6">
    <source>
        <dbReference type="ARBA" id="ARBA00023163"/>
    </source>
</evidence>
<dbReference type="GO" id="GO:0008270">
    <property type="term" value="F:zinc ion binding"/>
    <property type="evidence" value="ECO:0007669"/>
    <property type="project" value="InterPro"/>
</dbReference>
<comment type="subcellular location">
    <subcellularLocation>
        <location evidence="1">Nucleus</location>
    </subcellularLocation>
</comment>
<evidence type="ECO:0000256" key="5">
    <source>
        <dbReference type="ARBA" id="ARBA00023125"/>
    </source>
</evidence>
<keyword evidence="3" id="KW-0862">Zinc</keyword>
<name>A0A9N9XZH5_9HYPO</name>
<feature type="region of interest" description="Disordered" evidence="8">
    <location>
        <begin position="62"/>
        <end position="97"/>
    </location>
</feature>
<feature type="transmembrane region" description="Helical" evidence="9">
    <location>
        <begin position="510"/>
        <end position="530"/>
    </location>
</feature>
<sequence>MSTSQRGASGNPHGSKRPRVECLVEDPATGLHRPRDYMQSLESRVAYLESLLQQVRPDVAVDHYPYVPSDNPPPPTTTAAGQHHRAGSQEPEQEVDGLSSDVALLCLSAAGREPHYFGPSSALSFSRIVSTTLRLTKSGDEGNARLGVARDRLDGRRSPTVRLPPTEVSEGLVKAYFNNIHPQYPFLHRPTFNHWQKECTEAQFLGELDESKHMSMFFTLMIYAIGSLVMPSGQREKAESYYHMALDYIAPVLDLETFESVQAILCCAVYSVRSPVGVSLWKISGMAIRQCIELGYHRNVAKFRRHADPLTAEISKRIFWVAYDLDRAAGLILGRPFGITDSSVDVELPLDVDDESITRDGILQNPRSAPGDPPTTMTGALHNIRLRRLWSKMAESLYLTTSRRDGGEADMLIDTLRQELEDWRLSIPDQLILSADPLSVFASRDWFQLAYEHSILLLYRHHIIGEQHVAIQNPAERQEKIDRIFEECAYSARQMCMRYRRLYQSSSIQFTWGSLHILFLAGLTYLFCLWRCRSVRAKTRQTEVMNTCMACTMVLTITAERWSFATRYRDIFELLSVKTISMVCGETTITSGGLPGASPLSKLAQVNDQTGFQDWLTGINDFPVPEESEWLVEELLHGIREFDQDALMGINGDGGMPFLGIPNEGTGLFMDPQTTGATDQMFAPMAQQPPDHALPNVQLPDADG</sequence>
<dbReference type="EMBL" id="CABFNO020001323">
    <property type="protein sequence ID" value="CAG9981080.1"/>
    <property type="molecule type" value="Genomic_DNA"/>
</dbReference>
<feature type="region of interest" description="Disordered" evidence="8">
    <location>
        <begin position="685"/>
        <end position="704"/>
    </location>
</feature>
<reference evidence="12" key="1">
    <citation type="submission" date="2019-06" db="EMBL/GenBank/DDBJ databases">
        <authorList>
            <person name="Broberg M."/>
        </authorList>
    </citation>
    <scope>NUCLEOTIDE SEQUENCE [LARGE SCALE GENOMIC DNA]</scope>
</reference>
<dbReference type="AlphaFoldDB" id="A0A9N9XZH5"/>
<protein>
    <recommendedName>
        <fullName evidence="10">Xylanolytic transcriptional activator regulatory domain-containing protein</fullName>
    </recommendedName>
</protein>
<organism evidence="11 12">
    <name type="scientific">Clonostachys byssicola</name>
    <dbReference type="NCBI Taxonomy" id="160290"/>
    <lineage>
        <taxon>Eukaryota</taxon>
        <taxon>Fungi</taxon>
        <taxon>Dikarya</taxon>
        <taxon>Ascomycota</taxon>
        <taxon>Pezizomycotina</taxon>
        <taxon>Sordariomycetes</taxon>
        <taxon>Hypocreomycetidae</taxon>
        <taxon>Hypocreales</taxon>
        <taxon>Bionectriaceae</taxon>
        <taxon>Clonostachys</taxon>
    </lineage>
</organism>
<keyword evidence="9" id="KW-0812">Transmembrane</keyword>
<evidence type="ECO:0000256" key="9">
    <source>
        <dbReference type="SAM" id="Phobius"/>
    </source>
</evidence>
<dbReference type="GO" id="GO:0005634">
    <property type="term" value="C:nucleus"/>
    <property type="evidence" value="ECO:0007669"/>
    <property type="project" value="UniProtKB-SubCell"/>
</dbReference>
<evidence type="ECO:0000313" key="11">
    <source>
        <dbReference type="EMBL" id="CAG9981080.1"/>
    </source>
</evidence>
<keyword evidence="12" id="KW-1185">Reference proteome</keyword>
<gene>
    <name evidence="11" type="ORF">CBYS24578_00008083</name>
</gene>
<dbReference type="OrthoDB" id="189997at2759"/>
<evidence type="ECO:0000256" key="3">
    <source>
        <dbReference type="ARBA" id="ARBA00022833"/>
    </source>
</evidence>
<evidence type="ECO:0000256" key="8">
    <source>
        <dbReference type="SAM" id="MobiDB-lite"/>
    </source>
</evidence>
<evidence type="ECO:0000259" key="10">
    <source>
        <dbReference type="SMART" id="SM00906"/>
    </source>
</evidence>
<proteinExistence type="predicted"/>
<keyword evidence="5" id="KW-0238">DNA-binding</keyword>
<dbReference type="PANTHER" id="PTHR47782:SF12">
    <property type="entry name" value="ZN(II)2CYS6 TRANSCRIPTION FACTOR (EUROFUNG)"/>
    <property type="match status" value="1"/>
</dbReference>
<reference evidence="11 12" key="2">
    <citation type="submission" date="2021-10" db="EMBL/GenBank/DDBJ databases">
        <authorList>
            <person name="Piombo E."/>
        </authorList>
    </citation>
    <scope>NUCLEOTIDE SEQUENCE [LARGE SCALE GENOMIC DNA]</scope>
</reference>
<dbReference type="SMART" id="SM00906">
    <property type="entry name" value="Fungal_trans"/>
    <property type="match status" value="1"/>
</dbReference>
<accession>A0A9N9XZH5</accession>
<dbReference type="PANTHER" id="PTHR47782">
    <property type="entry name" value="ZN(II)2CYS6 TRANSCRIPTION FACTOR (EUROFUNG)-RELATED"/>
    <property type="match status" value="1"/>
</dbReference>
<dbReference type="CDD" id="cd12148">
    <property type="entry name" value="fungal_TF_MHR"/>
    <property type="match status" value="1"/>
</dbReference>
<evidence type="ECO:0000256" key="1">
    <source>
        <dbReference type="ARBA" id="ARBA00004123"/>
    </source>
</evidence>
<evidence type="ECO:0000256" key="7">
    <source>
        <dbReference type="ARBA" id="ARBA00023242"/>
    </source>
</evidence>
<dbReference type="GO" id="GO:0000981">
    <property type="term" value="F:DNA-binding transcription factor activity, RNA polymerase II-specific"/>
    <property type="evidence" value="ECO:0007669"/>
    <property type="project" value="TreeGrafter"/>
</dbReference>
<dbReference type="InterPro" id="IPR052202">
    <property type="entry name" value="Yeast_MetPath_Reg"/>
</dbReference>
<dbReference type="Pfam" id="PF04082">
    <property type="entry name" value="Fungal_trans"/>
    <property type="match status" value="1"/>
</dbReference>
<feature type="region of interest" description="Disordered" evidence="8">
    <location>
        <begin position="1"/>
        <end position="34"/>
    </location>
</feature>
<evidence type="ECO:0000313" key="12">
    <source>
        <dbReference type="Proteomes" id="UP000754883"/>
    </source>
</evidence>
<comment type="caution">
    <text evidence="11">The sequence shown here is derived from an EMBL/GenBank/DDBJ whole genome shotgun (WGS) entry which is preliminary data.</text>
</comment>
<keyword evidence="9" id="KW-1133">Transmembrane helix</keyword>
<keyword evidence="7" id="KW-0539">Nucleus</keyword>
<keyword evidence="9" id="KW-0472">Membrane</keyword>
<evidence type="ECO:0000256" key="4">
    <source>
        <dbReference type="ARBA" id="ARBA00023015"/>
    </source>
</evidence>
<keyword evidence="4" id="KW-0805">Transcription regulation</keyword>
<dbReference type="GO" id="GO:0006351">
    <property type="term" value="P:DNA-templated transcription"/>
    <property type="evidence" value="ECO:0007669"/>
    <property type="project" value="InterPro"/>
</dbReference>